<protein>
    <submittedName>
        <fullName evidence="2">Uncharacterized protein</fullName>
    </submittedName>
</protein>
<accession>A0A915KIQ4</accession>
<evidence type="ECO:0000313" key="1">
    <source>
        <dbReference type="Proteomes" id="UP000887565"/>
    </source>
</evidence>
<dbReference type="Proteomes" id="UP000887565">
    <property type="component" value="Unplaced"/>
</dbReference>
<name>A0A915KIQ4_ROMCU</name>
<dbReference type="AlphaFoldDB" id="A0A915KIQ4"/>
<reference evidence="2" key="1">
    <citation type="submission" date="2022-11" db="UniProtKB">
        <authorList>
            <consortium name="WormBaseParasite"/>
        </authorList>
    </citation>
    <scope>IDENTIFICATION</scope>
</reference>
<dbReference type="WBParaSite" id="nRc.2.0.1.t37764-RA">
    <property type="protein sequence ID" value="nRc.2.0.1.t37764-RA"/>
    <property type="gene ID" value="nRc.2.0.1.g37764"/>
</dbReference>
<organism evidence="1 2">
    <name type="scientific">Romanomermis culicivorax</name>
    <name type="common">Nematode worm</name>
    <dbReference type="NCBI Taxonomy" id="13658"/>
    <lineage>
        <taxon>Eukaryota</taxon>
        <taxon>Metazoa</taxon>
        <taxon>Ecdysozoa</taxon>
        <taxon>Nematoda</taxon>
        <taxon>Enoplea</taxon>
        <taxon>Dorylaimia</taxon>
        <taxon>Mermithida</taxon>
        <taxon>Mermithoidea</taxon>
        <taxon>Mermithidae</taxon>
        <taxon>Romanomermis</taxon>
    </lineage>
</organism>
<evidence type="ECO:0000313" key="2">
    <source>
        <dbReference type="WBParaSite" id="nRc.2.0.1.t37764-RA"/>
    </source>
</evidence>
<keyword evidence="1" id="KW-1185">Reference proteome</keyword>
<sequence length="76" mass="8405">MTIGDVQMHTDLYRGSEVKLDIVLDHKPEGQVMMITNGAQHLGRSNEITDGVQHLARSESYADISTGVQHPFRSGQ</sequence>
<proteinExistence type="predicted"/>